<dbReference type="AlphaFoldDB" id="A0A1I5I5K4"/>
<dbReference type="EC" id="2.3.1.39" evidence="1"/>
<proteinExistence type="predicted"/>
<name>A0A1I5I5K4_9ACTN</name>
<evidence type="ECO:0000259" key="5">
    <source>
        <dbReference type="SMART" id="SM00827"/>
    </source>
</evidence>
<dbReference type="Pfam" id="PF00698">
    <property type="entry name" value="Acyl_transf_1"/>
    <property type="match status" value="1"/>
</dbReference>
<keyword evidence="3" id="KW-0012">Acyltransferase</keyword>
<dbReference type="GO" id="GO:0004314">
    <property type="term" value="F:[acyl-carrier-protein] S-malonyltransferase activity"/>
    <property type="evidence" value="ECO:0007669"/>
    <property type="project" value="UniProtKB-EC"/>
</dbReference>
<comment type="catalytic activity">
    <reaction evidence="4">
        <text>holo-[ACP] + malonyl-CoA = malonyl-[ACP] + CoA</text>
        <dbReference type="Rhea" id="RHEA:41792"/>
        <dbReference type="Rhea" id="RHEA-COMP:9623"/>
        <dbReference type="Rhea" id="RHEA-COMP:9685"/>
        <dbReference type="ChEBI" id="CHEBI:57287"/>
        <dbReference type="ChEBI" id="CHEBI:57384"/>
        <dbReference type="ChEBI" id="CHEBI:64479"/>
        <dbReference type="ChEBI" id="CHEBI:78449"/>
        <dbReference type="EC" id="2.3.1.39"/>
    </reaction>
</comment>
<dbReference type="SMART" id="SM00827">
    <property type="entry name" value="PKS_AT"/>
    <property type="match status" value="1"/>
</dbReference>
<dbReference type="EMBL" id="FOWE01000012">
    <property type="protein sequence ID" value="SFO55884.1"/>
    <property type="molecule type" value="Genomic_DNA"/>
</dbReference>
<dbReference type="GO" id="GO:0006633">
    <property type="term" value="P:fatty acid biosynthetic process"/>
    <property type="evidence" value="ECO:0007669"/>
    <property type="project" value="TreeGrafter"/>
</dbReference>
<dbReference type="PANTHER" id="PTHR42681:SF1">
    <property type="entry name" value="MALONYL-COA-ACYL CARRIER PROTEIN TRANSACYLASE, MITOCHONDRIAL"/>
    <property type="match status" value="1"/>
</dbReference>
<evidence type="ECO:0000256" key="2">
    <source>
        <dbReference type="ARBA" id="ARBA00022679"/>
    </source>
</evidence>
<sequence length="319" mass="32128">MTAARGPAVVLPGEDGSRPGMVDPWLADPVAAATVTEVDTVVGRDVAAWWRDPATAPDPVATHLEVVVTGIAGLRSLLARGLQPVVVAGHGVGEYAALVGAGALPLDQVVELVHWRAELLSLAPRPSCAGLAAVLGHDAAAVAREAIAVAGVNGPLCLAALDAPERAVLAGGRAELAHAAEVVRAAGLDLVRLPGRAPCGGPLVQSVSAHLATALADLDWSVPLVPVVPNADAEPTRDPDRLAAALRRHLTAPVLWEATTRALTGLGATSVIEVGATPVLGPFVHQVHPSLPVCLATGPAALTPAEIRGPALAGSLLPT</sequence>
<evidence type="ECO:0000256" key="1">
    <source>
        <dbReference type="ARBA" id="ARBA00013258"/>
    </source>
</evidence>
<evidence type="ECO:0000256" key="4">
    <source>
        <dbReference type="ARBA" id="ARBA00048462"/>
    </source>
</evidence>
<dbReference type="SUPFAM" id="SSF52151">
    <property type="entry name" value="FabD/lysophospholipase-like"/>
    <property type="match status" value="1"/>
</dbReference>
<dbReference type="PANTHER" id="PTHR42681">
    <property type="entry name" value="MALONYL-COA-ACYL CARRIER PROTEIN TRANSACYLASE, MITOCHONDRIAL"/>
    <property type="match status" value="1"/>
</dbReference>
<evidence type="ECO:0000256" key="3">
    <source>
        <dbReference type="ARBA" id="ARBA00023315"/>
    </source>
</evidence>
<dbReference type="Gene3D" id="3.30.70.250">
    <property type="entry name" value="Malonyl-CoA ACP transacylase, ACP-binding"/>
    <property type="match status" value="1"/>
</dbReference>
<keyword evidence="7" id="KW-1185">Reference proteome</keyword>
<dbReference type="Proteomes" id="UP000183642">
    <property type="component" value="Unassembled WGS sequence"/>
</dbReference>
<protein>
    <recommendedName>
        <fullName evidence="1">[acyl-carrier-protein] S-malonyltransferase</fullName>
        <ecNumber evidence="1">2.3.1.39</ecNumber>
    </recommendedName>
</protein>
<dbReference type="InterPro" id="IPR001227">
    <property type="entry name" value="Ac_transferase_dom_sf"/>
</dbReference>
<dbReference type="RefSeq" id="WP_075015567.1">
    <property type="nucleotide sequence ID" value="NZ_FOWE01000012.1"/>
</dbReference>
<dbReference type="Gene3D" id="3.40.366.10">
    <property type="entry name" value="Malonyl-Coenzyme A Acyl Carrier Protein, domain 2"/>
    <property type="match status" value="1"/>
</dbReference>
<reference evidence="7" key="1">
    <citation type="submission" date="2016-10" db="EMBL/GenBank/DDBJ databases">
        <authorList>
            <person name="Varghese N."/>
            <person name="Submissions S."/>
        </authorList>
    </citation>
    <scope>NUCLEOTIDE SEQUENCE [LARGE SCALE GENOMIC DNA]</scope>
    <source>
        <strain evidence="7">DSM 43161</strain>
    </source>
</reference>
<dbReference type="SUPFAM" id="SSF55048">
    <property type="entry name" value="Probable ACP-binding domain of malonyl-CoA ACP transacylase"/>
    <property type="match status" value="1"/>
</dbReference>
<keyword evidence="2 6" id="KW-0808">Transferase</keyword>
<evidence type="ECO:0000313" key="7">
    <source>
        <dbReference type="Proteomes" id="UP000183642"/>
    </source>
</evidence>
<organism evidence="6 7">
    <name type="scientific">Geodermatophilus obscurus</name>
    <dbReference type="NCBI Taxonomy" id="1861"/>
    <lineage>
        <taxon>Bacteria</taxon>
        <taxon>Bacillati</taxon>
        <taxon>Actinomycetota</taxon>
        <taxon>Actinomycetes</taxon>
        <taxon>Geodermatophilales</taxon>
        <taxon>Geodermatophilaceae</taxon>
        <taxon>Geodermatophilus</taxon>
    </lineage>
</organism>
<accession>A0A1I5I5K4</accession>
<dbReference type="InterPro" id="IPR016035">
    <property type="entry name" value="Acyl_Trfase/lysoPLipase"/>
</dbReference>
<feature type="domain" description="Malonyl-CoA:ACP transacylase (MAT)" evidence="5">
    <location>
        <begin position="26"/>
        <end position="310"/>
    </location>
</feature>
<dbReference type="InterPro" id="IPR014043">
    <property type="entry name" value="Acyl_transferase_dom"/>
</dbReference>
<dbReference type="InterPro" id="IPR050858">
    <property type="entry name" value="Mal-CoA-ACP_Trans/PKS_FabD"/>
</dbReference>
<gene>
    <name evidence="6" type="ORF">SAMN05660359_04307</name>
</gene>
<dbReference type="InterPro" id="IPR016036">
    <property type="entry name" value="Malonyl_transacylase_ACP-bd"/>
</dbReference>
<evidence type="ECO:0000313" key="6">
    <source>
        <dbReference type="EMBL" id="SFO55884.1"/>
    </source>
</evidence>
<dbReference type="GO" id="GO:0005829">
    <property type="term" value="C:cytosol"/>
    <property type="evidence" value="ECO:0007669"/>
    <property type="project" value="TreeGrafter"/>
</dbReference>